<dbReference type="AlphaFoldDB" id="A0A0F9E7B5"/>
<name>A0A0F9E7B5_9ZZZZ</name>
<accession>A0A0F9E7B5</accession>
<proteinExistence type="predicted"/>
<gene>
    <name evidence="1" type="ORF">LCGC14_2460230</name>
</gene>
<comment type="caution">
    <text evidence="1">The sequence shown here is derived from an EMBL/GenBank/DDBJ whole genome shotgun (WGS) entry which is preliminary data.</text>
</comment>
<organism evidence="1">
    <name type="scientific">marine sediment metagenome</name>
    <dbReference type="NCBI Taxonomy" id="412755"/>
    <lineage>
        <taxon>unclassified sequences</taxon>
        <taxon>metagenomes</taxon>
        <taxon>ecological metagenomes</taxon>
    </lineage>
</organism>
<sequence>MAVIDLRGNVERALANIGASVGNIVRPFEEEKKKFGAFIASNPKAAQGLADLERDAPGTLEAMFPFIDEELISGIKGIEPSLASLQEDIERPGLTLVEEGGTLTPEAAAALSRFGVTERFGTTPAEAILEPKREEAARVIPQRAVTAGLRREVTGLTTGQAAQDEFNTEIFNVAMDSFNA</sequence>
<feature type="non-terminal residue" evidence="1">
    <location>
        <position position="180"/>
    </location>
</feature>
<evidence type="ECO:0000313" key="1">
    <source>
        <dbReference type="EMBL" id="KKL19963.1"/>
    </source>
</evidence>
<reference evidence="1" key="1">
    <citation type="journal article" date="2015" name="Nature">
        <title>Complex archaea that bridge the gap between prokaryotes and eukaryotes.</title>
        <authorList>
            <person name="Spang A."/>
            <person name="Saw J.H."/>
            <person name="Jorgensen S.L."/>
            <person name="Zaremba-Niedzwiedzka K."/>
            <person name="Martijn J."/>
            <person name="Lind A.E."/>
            <person name="van Eijk R."/>
            <person name="Schleper C."/>
            <person name="Guy L."/>
            <person name="Ettema T.J."/>
        </authorList>
    </citation>
    <scope>NUCLEOTIDE SEQUENCE</scope>
</reference>
<protein>
    <submittedName>
        <fullName evidence="1">Uncharacterized protein</fullName>
    </submittedName>
</protein>
<dbReference type="EMBL" id="LAZR01038288">
    <property type="protein sequence ID" value="KKL19963.1"/>
    <property type="molecule type" value="Genomic_DNA"/>
</dbReference>